<evidence type="ECO:0000313" key="4">
    <source>
        <dbReference type="Proteomes" id="UP000191901"/>
    </source>
</evidence>
<sequence>MVSHPLDSALPPTQHDLPCDDGVPMETQRHKLQSDLLIETLYPWLAGRQDGYVGGNMFLYYSLAQVRHQDFIGPDVFVVLGVPKGERKSWVVWEEGKGPDVVIELLSDSTAVDDKTRKKQVYAEQVRVPEYFWFDPFNPQEWAGFRLVGGYYEPLTLNDAGVLASQQLGLGLVRWQGCYQTVDAVWLRWVTATGDLLPTQAELLHQERQRSARLAERLRALSVDPDDG</sequence>
<dbReference type="Proteomes" id="UP000191901">
    <property type="component" value="Chromosome"/>
</dbReference>
<evidence type="ECO:0000313" key="3">
    <source>
        <dbReference type="EMBL" id="ASC70791.1"/>
    </source>
</evidence>
<dbReference type="RefSeq" id="WP_080811344.1">
    <property type="nucleotide sequence ID" value="NZ_CP021983.2"/>
</dbReference>
<keyword evidence="4" id="KW-1185">Reference proteome</keyword>
<dbReference type="Pfam" id="PF05685">
    <property type="entry name" value="Uma2"/>
    <property type="match status" value="1"/>
</dbReference>
<dbReference type="CDD" id="cd06260">
    <property type="entry name" value="DUF820-like"/>
    <property type="match status" value="1"/>
</dbReference>
<protein>
    <recommendedName>
        <fullName evidence="2">Putative restriction endonuclease domain-containing protein</fullName>
    </recommendedName>
</protein>
<feature type="region of interest" description="Disordered" evidence="1">
    <location>
        <begin position="1"/>
        <end position="21"/>
    </location>
</feature>
<dbReference type="InterPro" id="IPR011335">
    <property type="entry name" value="Restrct_endonuc-II-like"/>
</dbReference>
<dbReference type="PANTHER" id="PTHR33352:SF3">
    <property type="entry name" value="SLR1612 PROTEIN"/>
    <property type="match status" value="1"/>
</dbReference>
<dbReference type="PANTHER" id="PTHR33352">
    <property type="entry name" value="SLR1095 PROTEIN"/>
    <property type="match status" value="1"/>
</dbReference>
<evidence type="ECO:0000259" key="2">
    <source>
        <dbReference type="Pfam" id="PF05685"/>
    </source>
</evidence>
<dbReference type="SUPFAM" id="SSF52980">
    <property type="entry name" value="Restriction endonuclease-like"/>
    <property type="match status" value="1"/>
</dbReference>
<reference evidence="3 4" key="1">
    <citation type="journal article" date="2016" name="Biochim. Biophys. Acta">
        <title>Characterization of red-shifted phycobilisomes isolated from the chlorophyll f-containing cyanobacterium Halomicronema hongdechloris.</title>
        <authorList>
            <person name="Li Y."/>
            <person name="Lin Y."/>
            <person name="Garvey C.J."/>
            <person name="Birch D."/>
            <person name="Corkery R.W."/>
            <person name="Loughlin P.C."/>
            <person name="Scheer H."/>
            <person name="Willows R.D."/>
            <person name="Chen M."/>
        </authorList>
    </citation>
    <scope>NUCLEOTIDE SEQUENCE [LARGE SCALE GENOMIC DNA]</scope>
    <source>
        <strain evidence="3 4">C2206</strain>
    </source>
</reference>
<gene>
    <name evidence="3" type="ORF">XM38_017380</name>
</gene>
<dbReference type="OrthoDB" id="557157at2"/>
<dbReference type="EMBL" id="CP021983">
    <property type="protein sequence ID" value="ASC70791.1"/>
    <property type="molecule type" value="Genomic_DNA"/>
</dbReference>
<dbReference type="InterPro" id="IPR008538">
    <property type="entry name" value="Uma2"/>
</dbReference>
<organism evidence="3 4">
    <name type="scientific">Halomicronema hongdechloris C2206</name>
    <dbReference type="NCBI Taxonomy" id="1641165"/>
    <lineage>
        <taxon>Bacteria</taxon>
        <taxon>Bacillati</taxon>
        <taxon>Cyanobacteriota</taxon>
        <taxon>Cyanophyceae</taxon>
        <taxon>Nodosilineales</taxon>
        <taxon>Nodosilineaceae</taxon>
        <taxon>Halomicronema</taxon>
    </lineage>
</organism>
<dbReference type="Gene3D" id="3.90.1570.10">
    <property type="entry name" value="tt1808, chain A"/>
    <property type="match status" value="1"/>
</dbReference>
<feature type="domain" description="Putative restriction endonuclease" evidence="2">
    <location>
        <begin position="24"/>
        <end position="170"/>
    </location>
</feature>
<evidence type="ECO:0000256" key="1">
    <source>
        <dbReference type="SAM" id="MobiDB-lite"/>
    </source>
</evidence>
<dbReference type="AlphaFoldDB" id="A0A1Z3HKE8"/>
<name>A0A1Z3HKE8_9CYAN</name>
<dbReference type="STRING" id="1641165.XM38_17630"/>
<dbReference type="KEGG" id="hhg:XM38_017380"/>
<dbReference type="InterPro" id="IPR012296">
    <property type="entry name" value="Nuclease_put_TT1808"/>
</dbReference>
<accession>A0A1Z3HKE8</accession>
<proteinExistence type="predicted"/>